<dbReference type="RefSeq" id="WP_012931586.1">
    <property type="nucleotide sequence ID" value="NC_013739.1"/>
</dbReference>
<evidence type="ECO:0000313" key="4">
    <source>
        <dbReference type="EMBL" id="ADB48533.1"/>
    </source>
</evidence>
<dbReference type="STRING" id="469383.Cwoe_0097"/>
<keyword evidence="2" id="KW-1133">Transmembrane helix</keyword>
<keyword evidence="2" id="KW-0472">Membrane</keyword>
<organism evidence="4 5">
    <name type="scientific">Conexibacter woesei (strain DSM 14684 / CCUG 47730 / CIP 108061 / JCM 11494 / NBRC 100937 / ID131577)</name>
    <dbReference type="NCBI Taxonomy" id="469383"/>
    <lineage>
        <taxon>Bacteria</taxon>
        <taxon>Bacillati</taxon>
        <taxon>Actinomycetota</taxon>
        <taxon>Thermoleophilia</taxon>
        <taxon>Solirubrobacterales</taxon>
        <taxon>Conexibacteraceae</taxon>
        <taxon>Conexibacter</taxon>
    </lineage>
</organism>
<dbReference type="EC" id="2.7.8.6" evidence="4"/>
<evidence type="ECO:0000313" key="5">
    <source>
        <dbReference type="Proteomes" id="UP000008229"/>
    </source>
</evidence>
<dbReference type="EMBL" id="CP001854">
    <property type="protein sequence ID" value="ADB48533.1"/>
    <property type="molecule type" value="Genomic_DNA"/>
</dbReference>
<dbReference type="Proteomes" id="UP000008229">
    <property type="component" value="Chromosome"/>
</dbReference>
<gene>
    <name evidence="4" type="ordered locus">Cwoe_0097</name>
</gene>
<reference evidence="4 5" key="1">
    <citation type="journal article" date="2010" name="Stand. Genomic Sci.">
        <title>Complete genome sequence of Conexibacter woesei type strain (ID131577).</title>
        <authorList>
            <person name="Pukall R."/>
            <person name="Lapidus A."/>
            <person name="Glavina Del Rio T."/>
            <person name="Copeland A."/>
            <person name="Tice H."/>
            <person name="Cheng J.-F."/>
            <person name="Lucas S."/>
            <person name="Chen F."/>
            <person name="Nolan M."/>
            <person name="Bruce D."/>
            <person name="Goodwin L."/>
            <person name="Pitluck S."/>
            <person name="Mavromatis K."/>
            <person name="Ivanova N."/>
            <person name="Ovchinnikova G."/>
            <person name="Pati A."/>
            <person name="Chen A."/>
            <person name="Palaniappan K."/>
            <person name="Land M."/>
            <person name="Hauser L."/>
            <person name="Chang Y.-J."/>
            <person name="Jeffries C.D."/>
            <person name="Chain P."/>
            <person name="Meincke L."/>
            <person name="Sims D."/>
            <person name="Brettin T."/>
            <person name="Detter J.C."/>
            <person name="Rohde M."/>
            <person name="Goeker M."/>
            <person name="Bristow J."/>
            <person name="Eisen J.A."/>
            <person name="Markowitz V."/>
            <person name="Kyrpides N.C."/>
            <person name="Klenk H.-P."/>
            <person name="Hugenholtz P."/>
        </authorList>
    </citation>
    <scope>NUCLEOTIDE SEQUENCE [LARGE SCALE GENOMIC DNA]</scope>
    <source>
        <strain evidence="5">DSM 14684 / CIP 108061 / JCM 11494 / NBRC 100937 / ID131577</strain>
    </source>
</reference>
<feature type="transmembrane region" description="Helical" evidence="2">
    <location>
        <begin position="21"/>
        <end position="42"/>
    </location>
</feature>
<dbReference type="PANTHER" id="PTHR30576">
    <property type="entry name" value="COLANIC BIOSYNTHESIS UDP-GLUCOSE LIPID CARRIER TRANSFERASE"/>
    <property type="match status" value="1"/>
</dbReference>
<evidence type="ECO:0000259" key="3">
    <source>
        <dbReference type="Pfam" id="PF02397"/>
    </source>
</evidence>
<evidence type="ECO:0000256" key="2">
    <source>
        <dbReference type="SAM" id="Phobius"/>
    </source>
</evidence>
<dbReference type="GO" id="GO:0047360">
    <property type="term" value="F:undecaprenyl-phosphate galactose phosphotransferase activity"/>
    <property type="evidence" value="ECO:0007669"/>
    <property type="project" value="UniProtKB-EC"/>
</dbReference>
<dbReference type="eggNOG" id="COG2148">
    <property type="taxonomic scope" value="Bacteria"/>
</dbReference>
<protein>
    <submittedName>
        <fullName evidence="4">Undecaprenyl-phosphate galactose phosphotransferase</fullName>
        <ecNumber evidence="4">2.7.8.6</ecNumber>
    </submittedName>
</protein>
<dbReference type="KEGG" id="cwo:Cwoe_0097"/>
<dbReference type="Pfam" id="PF02397">
    <property type="entry name" value="Bac_transf"/>
    <property type="match status" value="1"/>
</dbReference>
<proteinExistence type="inferred from homology"/>
<dbReference type="HOGENOM" id="CLU_024920_1_4_11"/>
<dbReference type="PANTHER" id="PTHR30576:SF10">
    <property type="entry name" value="SLL5057 PROTEIN"/>
    <property type="match status" value="1"/>
</dbReference>
<dbReference type="InterPro" id="IPR003362">
    <property type="entry name" value="Bact_transf"/>
</dbReference>
<feature type="domain" description="Bacterial sugar transferase" evidence="3">
    <location>
        <begin position="16"/>
        <end position="193"/>
    </location>
</feature>
<evidence type="ECO:0000256" key="1">
    <source>
        <dbReference type="ARBA" id="ARBA00006464"/>
    </source>
</evidence>
<name>D3F4V5_CONWI</name>
<sequence>MSGRAATPGAADRAARRALDLLLGGIGTIAGAPLVALAAALIRLESPGHPIYKQRRVGRDGRAFEIYKLRTMVRGAEFTGAGLAIQEGDDRITRMGKLLRRTSLDELPNLWNVVRGEMSIVGPRPTVQVQVDQYTERQLGRLQVKPGITGWAQINGRASLPWSERIELDLWYVEHQSLKLDLRILSRTWRLVVKGDGLYKGETGGWRT</sequence>
<reference evidence="5" key="2">
    <citation type="submission" date="2010-01" db="EMBL/GenBank/DDBJ databases">
        <title>The complete genome of Conexibacter woesei DSM 14684.</title>
        <authorList>
            <consortium name="US DOE Joint Genome Institute (JGI-PGF)"/>
            <person name="Lucas S."/>
            <person name="Copeland A."/>
            <person name="Lapidus A."/>
            <person name="Glavina del Rio T."/>
            <person name="Dalin E."/>
            <person name="Tice H."/>
            <person name="Bruce D."/>
            <person name="Goodwin L."/>
            <person name="Pitluck S."/>
            <person name="Kyrpides N."/>
            <person name="Mavromatis K."/>
            <person name="Ivanova N."/>
            <person name="Mikhailova N."/>
            <person name="Chertkov O."/>
            <person name="Brettin T."/>
            <person name="Detter J.C."/>
            <person name="Han C."/>
            <person name="Larimer F."/>
            <person name="Land M."/>
            <person name="Hauser L."/>
            <person name="Markowitz V."/>
            <person name="Cheng J.-F."/>
            <person name="Hugenholtz P."/>
            <person name="Woyke T."/>
            <person name="Wu D."/>
            <person name="Pukall R."/>
            <person name="Steenblock K."/>
            <person name="Schneider S."/>
            <person name="Klenk H.-P."/>
            <person name="Eisen J.A."/>
        </authorList>
    </citation>
    <scope>NUCLEOTIDE SEQUENCE [LARGE SCALE GENOMIC DNA]</scope>
    <source>
        <strain evidence="5">DSM 14684 / CIP 108061 / JCM 11494 / NBRC 100937 / ID131577</strain>
    </source>
</reference>
<keyword evidence="2" id="KW-0812">Transmembrane</keyword>
<accession>D3F4V5</accession>
<dbReference type="AlphaFoldDB" id="D3F4V5"/>
<keyword evidence="4" id="KW-0808">Transferase</keyword>
<comment type="similarity">
    <text evidence="1">Belongs to the bacterial sugar transferase family.</text>
</comment>
<keyword evidence="5" id="KW-1185">Reference proteome</keyword>